<evidence type="ECO:0000259" key="14">
    <source>
        <dbReference type="Pfam" id="PF00593"/>
    </source>
</evidence>
<dbReference type="Proteomes" id="UP000274358">
    <property type="component" value="Unassembled WGS sequence"/>
</dbReference>
<dbReference type="Gene3D" id="2.40.170.20">
    <property type="entry name" value="TonB-dependent receptor, beta-barrel domain"/>
    <property type="match status" value="1"/>
</dbReference>
<evidence type="ECO:0000256" key="7">
    <source>
        <dbReference type="ARBA" id="ARBA00023004"/>
    </source>
</evidence>
<keyword evidence="7" id="KW-0408">Iron</keyword>
<evidence type="ECO:0000256" key="4">
    <source>
        <dbReference type="ARBA" id="ARBA00022496"/>
    </source>
</evidence>
<accession>A0A3S0RMQ6</accession>
<evidence type="ECO:0000256" key="12">
    <source>
        <dbReference type="RuleBase" id="RU003357"/>
    </source>
</evidence>
<dbReference type="InterPro" id="IPR039426">
    <property type="entry name" value="TonB-dep_rcpt-like"/>
</dbReference>
<evidence type="ECO:0000259" key="15">
    <source>
        <dbReference type="Pfam" id="PF07715"/>
    </source>
</evidence>
<keyword evidence="10 12" id="KW-0472">Membrane</keyword>
<gene>
    <name evidence="16" type="ORF">EKH80_03520</name>
</gene>
<dbReference type="GO" id="GO:0009279">
    <property type="term" value="C:cell outer membrane"/>
    <property type="evidence" value="ECO:0007669"/>
    <property type="project" value="UniProtKB-SubCell"/>
</dbReference>
<evidence type="ECO:0000256" key="9">
    <source>
        <dbReference type="ARBA" id="ARBA00023077"/>
    </source>
</evidence>
<evidence type="ECO:0000313" key="17">
    <source>
        <dbReference type="Proteomes" id="UP000274358"/>
    </source>
</evidence>
<feature type="domain" description="TonB-dependent receptor-like beta-barrel" evidence="14">
    <location>
        <begin position="435"/>
        <end position="902"/>
    </location>
</feature>
<dbReference type="Pfam" id="PF00593">
    <property type="entry name" value="TonB_dep_Rec_b-barrel"/>
    <property type="match status" value="1"/>
</dbReference>
<comment type="similarity">
    <text evidence="12">Belongs to the TonB-dependent receptor family.</text>
</comment>
<proteinExistence type="inferred from homology"/>
<dbReference type="PANTHER" id="PTHR32552">
    <property type="entry name" value="FERRICHROME IRON RECEPTOR-RELATED"/>
    <property type="match status" value="1"/>
</dbReference>
<keyword evidence="16" id="KW-0675">Receptor</keyword>
<evidence type="ECO:0000256" key="5">
    <source>
        <dbReference type="ARBA" id="ARBA00022692"/>
    </source>
</evidence>
<feature type="region of interest" description="Disordered" evidence="13">
    <location>
        <begin position="124"/>
        <end position="149"/>
    </location>
</feature>
<evidence type="ECO:0000256" key="8">
    <source>
        <dbReference type="ARBA" id="ARBA00023065"/>
    </source>
</evidence>
<evidence type="ECO:0000313" key="16">
    <source>
        <dbReference type="EMBL" id="RUL78883.1"/>
    </source>
</evidence>
<reference evidence="16 17" key="1">
    <citation type="submission" date="2018-12" db="EMBL/GenBank/DDBJ databases">
        <title>Dyella dinghuensis sp. nov. DHOA06 and Dyella choica sp. nov. 4M-K27, isolated from forest soil.</title>
        <authorList>
            <person name="Qiu L.-H."/>
            <person name="Gao Z.-H."/>
        </authorList>
    </citation>
    <scope>NUCLEOTIDE SEQUENCE [LARGE SCALE GENOMIC DNA]</scope>
    <source>
        <strain evidence="16 17">4M-K27</strain>
    </source>
</reference>
<evidence type="ECO:0000256" key="3">
    <source>
        <dbReference type="ARBA" id="ARBA00022452"/>
    </source>
</evidence>
<dbReference type="InterPro" id="IPR037066">
    <property type="entry name" value="Plug_dom_sf"/>
</dbReference>
<dbReference type="PANTHER" id="PTHR32552:SF89">
    <property type="entry name" value="CATECHOLATE SIDEROPHORE RECEPTOR FIU"/>
    <property type="match status" value="1"/>
</dbReference>
<keyword evidence="6" id="KW-0732">Signal</keyword>
<feature type="compositionally biased region" description="Polar residues" evidence="13">
    <location>
        <begin position="124"/>
        <end position="134"/>
    </location>
</feature>
<dbReference type="Pfam" id="PF07715">
    <property type="entry name" value="Plug"/>
    <property type="match status" value="1"/>
</dbReference>
<evidence type="ECO:0000256" key="6">
    <source>
        <dbReference type="ARBA" id="ARBA00022729"/>
    </source>
</evidence>
<dbReference type="EMBL" id="RYYV01000002">
    <property type="protein sequence ID" value="RUL78883.1"/>
    <property type="molecule type" value="Genomic_DNA"/>
</dbReference>
<keyword evidence="3" id="KW-1134">Transmembrane beta strand</keyword>
<dbReference type="InterPro" id="IPR036942">
    <property type="entry name" value="Beta-barrel_TonB_sf"/>
</dbReference>
<comment type="caution">
    <text evidence="16">The sequence shown here is derived from an EMBL/GenBank/DDBJ whole genome shotgun (WGS) entry which is preliminary data.</text>
</comment>
<dbReference type="SUPFAM" id="SSF56935">
    <property type="entry name" value="Porins"/>
    <property type="match status" value="1"/>
</dbReference>
<evidence type="ECO:0000256" key="10">
    <source>
        <dbReference type="ARBA" id="ARBA00023136"/>
    </source>
</evidence>
<dbReference type="GO" id="GO:0015344">
    <property type="term" value="F:siderophore uptake transmembrane transporter activity"/>
    <property type="evidence" value="ECO:0007669"/>
    <property type="project" value="TreeGrafter"/>
</dbReference>
<dbReference type="InterPro" id="IPR000531">
    <property type="entry name" value="Beta-barrel_TonB"/>
</dbReference>
<evidence type="ECO:0000256" key="11">
    <source>
        <dbReference type="ARBA" id="ARBA00023237"/>
    </source>
</evidence>
<dbReference type="AlphaFoldDB" id="A0A3S0RMQ6"/>
<evidence type="ECO:0000256" key="1">
    <source>
        <dbReference type="ARBA" id="ARBA00004571"/>
    </source>
</evidence>
<organism evidence="16 17">
    <name type="scientific">Dyella choica</name>
    <dbReference type="NCBI Taxonomy" id="1927959"/>
    <lineage>
        <taxon>Bacteria</taxon>
        <taxon>Pseudomonadati</taxon>
        <taxon>Pseudomonadota</taxon>
        <taxon>Gammaproteobacteria</taxon>
        <taxon>Lysobacterales</taxon>
        <taxon>Rhodanobacteraceae</taxon>
        <taxon>Dyella</taxon>
    </lineage>
</organism>
<sequence>MCDGSIPSVTRIREAPFIPIMRRLSITLDLFSYCSINLLITLRCRSADDTAGGLGERAGGTEASTPEGAGEYVPAEVANPGKTHKFLGRKFMSSCKQISQRALAVAIGALLMAGTVQAQDATSQAATPADQAQNKAKAARPQGGESTQQATALNQVVVTGNANFGGIRKIDASYSITSMTSEQIKESNPISTADLLKMSPGVYPESSGGQTGANIEVAGFPSDSGAPFVTLQLNGSPLFPQWEYFTDAMFRLDDTIDRVEAVQGGPSVLYGNGQPGLIANFILKEGSSTPSGDVGVTYGSEGMVRLDGFYGFPLFGKNSGWYGSIGGFWRKSDGVRDPQFAADKGGQLTATLSHDLEHGSIMFYARELKDKNQFVTDTPIYNPAPGKFSPYPGFNPLTGTFGSNADRYQFLQTTPCFTAGCSPGGVNIDMANGQGGDVHMVGANLDLDFDSGWSLSDKFILVGGNMDTTAFFSTGANPSTLGSFISGSEAAFGLPANLTATAMYTNGRPADMNENVTVQNPEYIHKHIQSTSNEFHISKELFEGNTLTLGNYTAVYSESHSENDGANMLLQARTNPSPIVVNLSDGTHTYQLTDGQGSFWNNQPQSWMAFNERWHATSTAFFATDTWNIGNWRFDGGMRVQHVDIGGWFQNTASGDLDNNPYTVYNNNAQYGINSFQHPSYSRSAPSWTFGANYAINQNMSVYARVNHGIFLPSFDNIQPMPSTPVERIHNMELGFKYQSPWLYADVSVYRRLFYGVPYSITLDTGQINLVYGSTTKGLNTQVTVKPFDHFSVALSGDYMDGHYSGYNSCVPYVAQDGSNQCSTINGMDLDRQPRIQYRVTPAYEIPTSWGSMKFWMTYEHMGNRFGDQLEQQPLGSYYDIAIGAIANIGNNWMLTLRGTNVTNQIGVTEGNARLFGFASGGGVILARSIEGREFNFQAKYKF</sequence>
<dbReference type="Gene3D" id="2.170.130.10">
    <property type="entry name" value="TonB-dependent receptor, plug domain"/>
    <property type="match status" value="1"/>
</dbReference>
<keyword evidence="5" id="KW-0812">Transmembrane</keyword>
<name>A0A3S0RMQ6_9GAMM</name>
<keyword evidence="17" id="KW-1185">Reference proteome</keyword>
<feature type="domain" description="TonB-dependent receptor plug" evidence="15">
    <location>
        <begin position="169"/>
        <end position="276"/>
    </location>
</feature>
<keyword evidence="9 12" id="KW-0798">TonB box</keyword>
<keyword evidence="2" id="KW-0813">Transport</keyword>
<keyword evidence="11" id="KW-0998">Cell outer membrane</keyword>
<keyword evidence="8" id="KW-0406">Ion transport</keyword>
<evidence type="ECO:0000256" key="2">
    <source>
        <dbReference type="ARBA" id="ARBA00022448"/>
    </source>
</evidence>
<evidence type="ECO:0000256" key="13">
    <source>
        <dbReference type="SAM" id="MobiDB-lite"/>
    </source>
</evidence>
<protein>
    <submittedName>
        <fullName evidence="16">TonB-dependent receptor</fullName>
    </submittedName>
</protein>
<keyword evidence="4" id="KW-0410">Iron transport</keyword>
<dbReference type="InterPro" id="IPR012910">
    <property type="entry name" value="Plug_dom"/>
</dbReference>
<comment type="subcellular location">
    <subcellularLocation>
        <location evidence="1">Cell outer membrane</location>
        <topology evidence="1">Multi-pass membrane protein</topology>
    </subcellularLocation>
</comment>